<evidence type="ECO:0000256" key="5">
    <source>
        <dbReference type="ARBA" id="ARBA00022679"/>
    </source>
</evidence>
<evidence type="ECO:0000256" key="1">
    <source>
        <dbReference type="ARBA" id="ARBA00004713"/>
    </source>
</evidence>
<evidence type="ECO:0000256" key="2">
    <source>
        <dbReference type="ARBA" id="ARBA00006380"/>
    </source>
</evidence>
<reference evidence="12 13" key="1">
    <citation type="submission" date="2015-04" db="EMBL/GenBank/DDBJ databases">
        <title>Draft Genome Sequence of the Novel Agar-Digesting Marine Bacterium Q1.</title>
        <authorList>
            <person name="Li Y."/>
            <person name="Li D."/>
            <person name="Chen G."/>
            <person name="Du Z."/>
        </authorList>
    </citation>
    <scope>NUCLEOTIDE SEQUENCE [LARGE SCALE GENOMIC DNA]</scope>
    <source>
        <strain evidence="12 13">Q1</strain>
    </source>
</reference>
<gene>
    <name evidence="12" type="ORF">XM47_08030</name>
</gene>
<comment type="caution">
    <text evidence="12">The sequence shown here is derived from an EMBL/GenBank/DDBJ whole genome shotgun (WGS) entry which is preliminary data.</text>
</comment>
<keyword evidence="13" id="KW-1185">Reference proteome</keyword>
<dbReference type="InterPro" id="IPR038107">
    <property type="entry name" value="Glycos_transf_N_sf"/>
</dbReference>
<dbReference type="AlphaFoldDB" id="A0A0J8GS54"/>
<comment type="similarity">
    <text evidence="2">Belongs to the glycosyltransferase group 1 family. Glycosyltransferase 30 subfamily.</text>
</comment>
<dbReference type="PANTHER" id="PTHR42755">
    <property type="entry name" value="3-DEOXY-MANNO-OCTULOSONATE CYTIDYLYLTRANSFERASE"/>
    <property type="match status" value="1"/>
</dbReference>
<evidence type="ECO:0000259" key="11">
    <source>
        <dbReference type="Pfam" id="PF04413"/>
    </source>
</evidence>
<sequence>MNRFTYTIVWYCLLPIVFLYLLKRIIKDPQYKRGFWQRLGFIPKQYKPCIHIHCASLGEVNAAAGLIQQLIETYPDSSILVTNSTPAGATRIDALFGTQVLQLMAPIDLSIFVNRFSRKLNSKCSIFTEVEIWPNWLASLTKQQTKLMLVNARLSDKSYRNYAKWGSVFKHAFLRFDWITAQTQNDLENYQKFGVNRVSAVGNLKFDIQLPQTLSQQTLDLMQSHQLNRPIWIAASVHPSEYQIIVQAHLALLKQIPDALLLIAPRHKERFDEVAEYLNSENVNYQRRSRQQAVTQSDHVWLIDSMGELINFYAIADIAFVGGSLVAKGGHNPLEPAALSKPILMGPDRVNCEDICRMLVQAGAMFDVDSAVSIETRLMDLFKSENHYHQAALAANKVVMQNQGAVHSSMNHIRNILG</sequence>
<keyword evidence="10" id="KW-1133">Transmembrane helix</keyword>
<dbReference type="GO" id="GO:0043842">
    <property type="term" value="F:Kdo transferase activity"/>
    <property type="evidence" value="ECO:0007669"/>
    <property type="project" value="UniProtKB-EC"/>
</dbReference>
<evidence type="ECO:0000256" key="7">
    <source>
        <dbReference type="ARBA" id="ARBA00049183"/>
    </source>
</evidence>
<feature type="domain" description="3-deoxy-D-manno-octulosonic-acid transferase N-terminal" evidence="11">
    <location>
        <begin position="35"/>
        <end position="208"/>
    </location>
</feature>
<comment type="catalytic activity">
    <reaction evidence="7 10">
        <text>lipid IVA (E. coli) + CMP-3-deoxy-beta-D-manno-octulosonate = alpha-Kdo-(2-&gt;6)-lipid IVA (E. coli) + CMP + H(+)</text>
        <dbReference type="Rhea" id="RHEA:28066"/>
        <dbReference type="ChEBI" id="CHEBI:15378"/>
        <dbReference type="ChEBI" id="CHEBI:58603"/>
        <dbReference type="ChEBI" id="CHEBI:60364"/>
        <dbReference type="ChEBI" id="CHEBI:60377"/>
        <dbReference type="ChEBI" id="CHEBI:85987"/>
        <dbReference type="EC" id="2.4.99.12"/>
    </reaction>
</comment>
<dbReference type="PANTHER" id="PTHR42755:SF1">
    <property type="entry name" value="3-DEOXY-D-MANNO-OCTULOSONIC ACID TRANSFERASE, MITOCHONDRIAL-RELATED"/>
    <property type="match status" value="1"/>
</dbReference>
<dbReference type="STRING" id="1513271.XM47_08030"/>
<feature type="site" description="Transition state stabilizer" evidence="9">
    <location>
        <position position="205"/>
    </location>
</feature>
<feature type="active site" description="Proton acceptor" evidence="8">
    <location>
        <position position="59"/>
    </location>
</feature>
<dbReference type="RefSeq" id="WP_077066510.1">
    <property type="nucleotide sequence ID" value="NZ_KQ130487.1"/>
</dbReference>
<comment type="pathway">
    <text evidence="1 10">Bacterial outer membrane biogenesis; LPS core biosynthesis.</text>
</comment>
<dbReference type="Pfam" id="PF04413">
    <property type="entry name" value="Glycos_transf_N"/>
    <property type="match status" value="1"/>
</dbReference>
<dbReference type="InterPro" id="IPR007507">
    <property type="entry name" value="Glycos_transf_N"/>
</dbReference>
<protein>
    <recommendedName>
        <fullName evidence="4 10">3-deoxy-D-manno-octulosonic acid transferase</fullName>
        <shortName evidence="10">Kdo transferase</shortName>
        <ecNumber evidence="3 10">2.4.99.12</ecNumber>
    </recommendedName>
    <alternativeName>
        <fullName evidence="6 10">Lipid IV(A) 3-deoxy-D-manno-octulosonic acid transferase</fullName>
    </alternativeName>
</protein>
<evidence type="ECO:0000256" key="4">
    <source>
        <dbReference type="ARBA" id="ARBA00019077"/>
    </source>
</evidence>
<dbReference type="GO" id="GO:0009245">
    <property type="term" value="P:lipid A biosynthetic process"/>
    <property type="evidence" value="ECO:0007669"/>
    <property type="project" value="TreeGrafter"/>
</dbReference>
<feature type="transmembrane region" description="Helical" evidence="10">
    <location>
        <begin position="6"/>
        <end position="22"/>
    </location>
</feature>
<dbReference type="SUPFAM" id="SSF53756">
    <property type="entry name" value="UDP-Glycosyltransferase/glycogen phosphorylase"/>
    <property type="match status" value="1"/>
</dbReference>
<evidence type="ECO:0000256" key="8">
    <source>
        <dbReference type="PIRSR" id="PIRSR639901-1"/>
    </source>
</evidence>
<dbReference type="GO" id="GO:0009244">
    <property type="term" value="P:lipopolysaccharide core region biosynthetic process"/>
    <property type="evidence" value="ECO:0007669"/>
    <property type="project" value="UniProtKB-UniRule"/>
</dbReference>
<organism evidence="12 13">
    <name type="scientific">Catenovulum maritimum</name>
    <dbReference type="NCBI Taxonomy" id="1513271"/>
    <lineage>
        <taxon>Bacteria</taxon>
        <taxon>Pseudomonadati</taxon>
        <taxon>Pseudomonadota</taxon>
        <taxon>Gammaproteobacteria</taxon>
        <taxon>Alteromonadales</taxon>
        <taxon>Alteromonadaceae</taxon>
        <taxon>Catenovulum</taxon>
    </lineage>
</organism>
<dbReference type="EC" id="2.4.99.12" evidence="3 10"/>
<keyword evidence="10" id="KW-0812">Transmembrane</keyword>
<keyword evidence="10" id="KW-1003">Cell membrane</keyword>
<accession>A0A0J8GS54</accession>
<evidence type="ECO:0000313" key="12">
    <source>
        <dbReference type="EMBL" id="KMT65635.1"/>
    </source>
</evidence>
<comment type="subcellular location">
    <subcellularLocation>
        <location evidence="10">Cell membrane</location>
    </subcellularLocation>
</comment>
<name>A0A0J8GS54_9ALTE</name>
<keyword evidence="10" id="KW-0448">Lipopolysaccharide biosynthesis</keyword>
<dbReference type="Gene3D" id="3.40.50.11720">
    <property type="entry name" value="3-Deoxy-D-manno-octulosonic-acid transferase, N-terminal domain"/>
    <property type="match status" value="1"/>
</dbReference>
<evidence type="ECO:0000256" key="9">
    <source>
        <dbReference type="PIRSR" id="PIRSR639901-2"/>
    </source>
</evidence>
<evidence type="ECO:0000256" key="6">
    <source>
        <dbReference type="ARBA" id="ARBA00031445"/>
    </source>
</evidence>
<feature type="site" description="Transition state stabilizer" evidence="9">
    <location>
        <position position="129"/>
    </location>
</feature>
<dbReference type="EMBL" id="LAZL01000010">
    <property type="protein sequence ID" value="KMT65635.1"/>
    <property type="molecule type" value="Genomic_DNA"/>
</dbReference>
<evidence type="ECO:0000313" key="13">
    <source>
        <dbReference type="Proteomes" id="UP000037600"/>
    </source>
</evidence>
<comment type="function">
    <text evidence="10">Involved in lipopolysaccharide (LPS) biosynthesis. Catalyzes the transfer of 3-deoxy-D-manno-octulosonate (Kdo) residue(s) from CMP-Kdo to lipid IV(A), the tetraacyldisaccharide-1,4'-bisphosphate precursor of lipid A.</text>
</comment>
<dbReference type="FunFam" id="3.40.50.2000:FF:000032">
    <property type="entry name" value="3-deoxy-D-manno-octulosonic acid transferase"/>
    <property type="match status" value="1"/>
</dbReference>
<dbReference type="Gene3D" id="3.40.50.2000">
    <property type="entry name" value="Glycogen Phosphorylase B"/>
    <property type="match status" value="1"/>
</dbReference>
<proteinExistence type="inferred from homology"/>
<dbReference type="Proteomes" id="UP000037600">
    <property type="component" value="Unassembled WGS sequence"/>
</dbReference>
<evidence type="ECO:0000256" key="10">
    <source>
        <dbReference type="RuleBase" id="RU365103"/>
    </source>
</evidence>
<keyword evidence="5 10" id="KW-0808">Transferase</keyword>
<evidence type="ECO:0000256" key="3">
    <source>
        <dbReference type="ARBA" id="ARBA00012621"/>
    </source>
</evidence>
<keyword evidence="10" id="KW-0472">Membrane</keyword>
<dbReference type="UniPathway" id="UPA00958"/>
<dbReference type="InterPro" id="IPR039901">
    <property type="entry name" value="Kdotransferase"/>
</dbReference>
<dbReference type="OrthoDB" id="9789797at2"/>
<dbReference type="GO" id="GO:0005886">
    <property type="term" value="C:plasma membrane"/>
    <property type="evidence" value="ECO:0007669"/>
    <property type="project" value="UniProtKB-SubCell"/>
</dbReference>